<protein>
    <recommendedName>
        <fullName evidence="3">Succinyl-diaminopimelate desuccinylase</fullName>
        <ecNumber evidence="3">3.5.1.18</ecNumber>
    </recommendedName>
</protein>
<evidence type="ECO:0000256" key="3">
    <source>
        <dbReference type="NCBIfam" id="TIGR01900"/>
    </source>
</evidence>
<dbReference type="EMBL" id="CP017812">
    <property type="protein sequence ID" value="AOZ72986.1"/>
    <property type="molecule type" value="Genomic_DNA"/>
</dbReference>
<keyword evidence="2" id="KW-0378">Hydrolase</keyword>
<dbReference type="Pfam" id="PF01546">
    <property type="entry name" value="Peptidase_M20"/>
    <property type="match status" value="1"/>
</dbReference>
<organism evidence="5 6">
    <name type="scientific">Boudabousia tangfeifanii</name>
    <dbReference type="NCBI Taxonomy" id="1912795"/>
    <lineage>
        <taxon>Bacteria</taxon>
        <taxon>Bacillati</taxon>
        <taxon>Actinomycetota</taxon>
        <taxon>Actinomycetes</taxon>
        <taxon>Actinomycetales</taxon>
        <taxon>Actinomycetaceae</taxon>
        <taxon>Boudabousia</taxon>
    </lineage>
</organism>
<dbReference type="GO" id="GO:0008777">
    <property type="term" value="F:acetylornithine deacetylase activity"/>
    <property type="evidence" value="ECO:0007669"/>
    <property type="project" value="TreeGrafter"/>
</dbReference>
<evidence type="ECO:0000313" key="5">
    <source>
        <dbReference type="EMBL" id="AOZ72986.1"/>
    </source>
</evidence>
<dbReference type="InterPro" id="IPR050072">
    <property type="entry name" value="Peptidase_M20A"/>
</dbReference>
<dbReference type="SUPFAM" id="SSF53187">
    <property type="entry name" value="Zn-dependent exopeptidases"/>
    <property type="match status" value="1"/>
</dbReference>
<feature type="domain" description="Peptidase M20 dimerisation" evidence="4">
    <location>
        <begin position="173"/>
        <end position="272"/>
    </location>
</feature>
<name>A0A1D9ML24_9ACTO</name>
<dbReference type="SUPFAM" id="SSF55031">
    <property type="entry name" value="Bacterial exopeptidase dimerisation domain"/>
    <property type="match status" value="1"/>
</dbReference>
<dbReference type="AlphaFoldDB" id="A0A1D9ML24"/>
<dbReference type="InterPro" id="IPR002933">
    <property type="entry name" value="Peptidase_M20"/>
</dbReference>
<dbReference type="Proteomes" id="UP000176288">
    <property type="component" value="Chromosome"/>
</dbReference>
<dbReference type="PANTHER" id="PTHR43808">
    <property type="entry name" value="ACETYLORNITHINE DEACETYLASE"/>
    <property type="match status" value="1"/>
</dbReference>
<evidence type="ECO:0000313" key="6">
    <source>
        <dbReference type="Proteomes" id="UP000176288"/>
    </source>
</evidence>
<dbReference type="STRING" id="1912795.BK816_06535"/>
<proteinExistence type="predicted"/>
<dbReference type="EC" id="3.5.1.18" evidence="3"/>
<dbReference type="GO" id="GO:0046872">
    <property type="term" value="F:metal ion binding"/>
    <property type="evidence" value="ECO:0007669"/>
    <property type="project" value="UniProtKB-KW"/>
</dbReference>
<keyword evidence="6" id="KW-1185">Reference proteome</keyword>
<dbReference type="GO" id="GO:0006526">
    <property type="term" value="P:L-arginine biosynthetic process"/>
    <property type="evidence" value="ECO:0007669"/>
    <property type="project" value="TreeGrafter"/>
</dbReference>
<dbReference type="InterPro" id="IPR011650">
    <property type="entry name" value="Peptidase_M20_dimer"/>
</dbReference>
<accession>A0A1D9ML24</accession>
<dbReference type="InterPro" id="IPR036264">
    <property type="entry name" value="Bact_exopeptidase_dim_dom"/>
</dbReference>
<keyword evidence="1" id="KW-0479">Metal-binding</keyword>
<dbReference type="PANTHER" id="PTHR43808:SF31">
    <property type="entry name" value="N-ACETYL-L-CITRULLINE DEACETYLASE"/>
    <property type="match status" value="1"/>
</dbReference>
<sequence>MVLTTDNDLAKLAFDLVSIRSVSDEEAEITEFLEKYLADTNHLEMTKVGQVLVARTNLGREKRVVLAGHTDTVPISENTNNVPAQWRQIEGETHLWGRGSVDMKSGLATFAYLAKTLTEPKYDITYIFYDHEEVEAEKNGLGKLSQSRPELMAADFAILGEPTAGNLEGGCNGTLRVRLKVRGKAAHSARAWKGDNAIHKAARLINRIEQVDLPPVMVDGLEYRESLSVVWITGGIAKNSIPDECVVTVNYRFAPACDGQTALARLQDWLADFEYDLELEDLSEGARPGLDAPLAQEFVSEVEKAGGLVGPKYGWTDVSRFSQLGVPAVNFAPGDPMLCHTDEEACPVSQLEHCEAVLRNWLS</sequence>
<evidence type="ECO:0000256" key="2">
    <source>
        <dbReference type="ARBA" id="ARBA00022801"/>
    </source>
</evidence>
<dbReference type="Gene3D" id="3.30.70.360">
    <property type="match status" value="1"/>
</dbReference>
<dbReference type="RefSeq" id="WP_071164450.1">
    <property type="nucleotide sequence ID" value="NZ_CP017812.1"/>
</dbReference>
<dbReference type="GO" id="GO:0009014">
    <property type="term" value="F:succinyl-diaminopimelate desuccinylase activity"/>
    <property type="evidence" value="ECO:0007669"/>
    <property type="project" value="UniProtKB-UniRule"/>
</dbReference>
<dbReference type="Gene3D" id="3.40.630.10">
    <property type="entry name" value="Zn peptidases"/>
    <property type="match status" value="1"/>
</dbReference>
<reference evidence="5 6" key="1">
    <citation type="submission" date="2016-10" db="EMBL/GenBank/DDBJ databases">
        <title>Actinomyces aegypiusis sp. nov., isolated from the Aegypius monachus in Qinghai Tibet Plateau China.</title>
        <authorList>
            <person name="Wang Y."/>
        </authorList>
    </citation>
    <scope>NUCLEOTIDE SEQUENCE [LARGE SCALE GENOMIC DNA]</scope>
    <source>
        <strain evidence="5 6">VUL4_3</strain>
    </source>
</reference>
<evidence type="ECO:0000259" key="4">
    <source>
        <dbReference type="Pfam" id="PF07687"/>
    </source>
</evidence>
<dbReference type="InterPro" id="IPR010174">
    <property type="entry name" value="Succinyl-DAP_deSuclase_DapE"/>
</dbReference>
<dbReference type="Pfam" id="PF07687">
    <property type="entry name" value="M20_dimer"/>
    <property type="match status" value="1"/>
</dbReference>
<gene>
    <name evidence="5" type="ORF">BK816_06535</name>
</gene>
<dbReference type="NCBIfam" id="TIGR01900">
    <property type="entry name" value="dapE-gram_pos"/>
    <property type="match status" value="1"/>
</dbReference>
<dbReference type="OrthoDB" id="7055905at2"/>
<evidence type="ECO:0000256" key="1">
    <source>
        <dbReference type="ARBA" id="ARBA00022723"/>
    </source>
</evidence>
<dbReference type="KEGG" id="avu:BK816_06535"/>
<dbReference type="GO" id="GO:0009089">
    <property type="term" value="P:lysine biosynthetic process via diaminopimelate"/>
    <property type="evidence" value="ECO:0007669"/>
    <property type="project" value="UniProtKB-UniRule"/>
</dbReference>